<name>A0A2J7ZWC4_9CHLO</name>
<evidence type="ECO:0000313" key="3">
    <source>
        <dbReference type="Proteomes" id="UP000236333"/>
    </source>
</evidence>
<feature type="region of interest" description="Disordered" evidence="1">
    <location>
        <begin position="14"/>
        <end position="59"/>
    </location>
</feature>
<gene>
    <name evidence="2" type="ORF">TSOC_009262</name>
</gene>
<accession>A0A2J7ZWC4</accession>
<proteinExistence type="predicted"/>
<evidence type="ECO:0000256" key="1">
    <source>
        <dbReference type="SAM" id="MobiDB-lite"/>
    </source>
</evidence>
<organism evidence="2 3">
    <name type="scientific">Tetrabaena socialis</name>
    <dbReference type="NCBI Taxonomy" id="47790"/>
    <lineage>
        <taxon>Eukaryota</taxon>
        <taxon>Viridiplantae</taxon>
        <taxon>Chlorophyta</taxon>
        <taxon>core chlorophytes</taxon>
        <taxon>Chlorophyceae</taxon>
        <taxon>CS clade</taxon>
        <taxon>Chlamydomonadales</taxon>
        <taxon>Tetrabaenaceae</taxon>
        <taxon>Tetrabaena</taxon>
    </lineage>
</organism>
<comment type="caution">
    <text evidence="2">The sequence shown here is derived from an EMBL/GenBank/DDBJ whole genome shotgun (WGS) entry which is preliminary data.</text>
</comment>
<reference evidence="2 3" key="1">
    <citation type="journal article" date="2017" name="Mol. Biol. Evol.">
        <title>The 4-celled Tetrabaena socialis nuclear genome reveals the essential components for genetic control of cell number at the origin of multicellularity in the volvocine lineage.</title>
        <authorList>
            <person name="Featherston J."/>
            <person name="Arakaki Y."/>
            <person name="Hanschen E.R."/>
            <person name="Ferris P.J."/>
            <person name="Michod R.E."/>
            <person name="Olson B.J.S.C."/>
            <person name="Nozaki H."/>
            <person name="Durand P.M."/>
        </authorList>
    </citation>
    <scope>NUCLEOTIDE SEQUENCE [LARGE SCALE GENOMIC DNA]</scope>
    <source>
        <strain evidence="2 3">NIES-571</strain>
    </source>
</reference>
<dbReference type="EMBL" id="PGGS01000378">
    <property type="protein sequence ID" value="PNH04569.1"/>
    <property type="molecule type" value="Genomic_DNA"/>
</dbReference>
<evidence type="ECO:0000313" key="2">
    <source>
        <dbReference type="EMBL" id="PNH04569.1"/>
    </source>
</evidence>
<sequence>MDLADLAYMASREHTAQSLARPSSSGATSPAVLATSPPSPSPWMTPAAGSRELGPCSTSASIPIRRSSIDLGAFTSSFSRSFKRTSGFGN</sequence>
<feature type="compositionally biased region" description="Polar residues" evidence="1">
    <location>
        <begin position="16"/>
        <end position="28"/>
    </location>
</feature>
<keyword evidence="3" id="KW-1185">Reference proteome</keyword>
<protein>
    <submittedName>
        <fullName evidence="2">Uncharacterized protein</fullName>
    </submittedName>
</protein>
<dbReference type="AlphaFoldDB" id="A0A2J7ZWC4"/>
<dbReference type="Proteomes" id="UP000236333">
    <property type="component" value="Unassembled WGS sequence"/>
</dbReference>